<dbReference type="GO" id="GO:0005886">
    <property type="term" value="C:plasma membrane"/>
    <property type="evidence" value="ECO:0007669"/>
    <property type="project" value="UniProtKB-SubCell"/>
</dbReference>
<sequence>MVHLAKWFQRAARRLRDFGTRRLVNKLTLLFTTIIILVVACLTLISYWIIQRESIDHTISSNSNNLMLVNQNLEKYFDDIEQLSLPQIKYDDIIHAIKNVDRDYASRIYLEDYLRSLFYSRSDLERIYLYLIDDHKYLYISRENYDVTVRAAIDGTIPDQLWYKQALASDKNRAIQSLVFTADTGYSLPDNNSFMAYHRVLRSLVDRQARAVLSFYVNPSVKDEIMKDVPFEKGEHLLFLNTEGVPFHLDNQNFYFSIRNGGFLSKVSQEASRGRFVWTVKDRRYQVMFNVDDKDGWRLIKLVPYDAITRTAHTASRISILIGLGFLALSILIVTLTSNAITRPLKKLSLQMNLFGTGTFDAETEVKGRDEIAQLSKRFNQMVRRMNELINERYRMKLVEKSAILKALEAEINPHFLYNALQAISTKALKSGEDEVADMVDALAQTLRYCISGKDSVQVRDELKHVERYLTLQKARFGNRLQVVSDIDESLMGLAIPKLSIQSLVENSIKHALEKVVSSITILIRIRLEPEHAVISVKDDGPGIPPDKLREILQSFRTDWEEREGDSIGLKNLNARLQLIFGDEARLEIAADETGTEMRIMIPRGGTYNHVQSSNN</sequence>
<feature type="domain" description="Histidine kinase" evidence="14">
    <location>
        <begin position="412"/>
        <end position="606"/>
    </location>
</feature>
<dbReference type="Gene3D" id="3.30.565.10">
    <property type="entry name" value="Histidine kinase-like ATPase, C-terminal domain"/>
    <property type="match status" value="1"/>
</dbReference>
<keyword evidence="7" id="KW-0547">Nucleotide-binding</keyword>
<evidence type="ECO:0000256" key="7">
    <source>
        <dbReference type="ARBA" id="ARBA00022741"/>
    </source>
</evidence>
<dbReference type="InterPro" id="IPR036890">
    <property type="entry name" value="HATPase_C_sf"/>
</dbReference>
<dbReference type="SUPFAM" id="SSF158472">
    <property type="entry name" value="HAMP domain-like"/>
    <property type="match status" value="1"/>
</dbReference>
<feature type="domain" description="HAMP" evidence="15">
    <location>
        <begin position="339"/>
        <end position="391"/>
    </location>
</feature>
<keyword evidence="13" id="KW-1133">Transmembrane helix</keyword>
<dbReference type="AlphaFoldDB" id="A0A841TEN2"/>
<comment type="catalytic activity">
    <reaction evidence="1">
        <text>ATP + protein L-histidine = ADP + protein N-phospho-L-histidine.</text>
        <dbReference type="EC" id="2.7.13.3"/>
    </reaction>
</comment>
<keyword evidence="17" id="KW-1185">Reference proteome</keyword>
<gene>
    <name evidence="16" type="ORF">H4Q31_20840</name>
</gene>
<evidence type="ECO:0000256" key="1">
    <source>
        <dbReference type="ARBA" id="ARBA00000085"/>
    </source>
</evidence>
<dbReference type="Pfam" id="PF00672">
    <property type="entry name" value="HAMP"/>
    <property type="match status" value="1"/>
</dbReference>
<evidence type="ECO:0000256" key="9">
    <source>
        <dbReference type="ARBA" id="ARBA00022840"/>
    </source>
</evidence>
<dbReference type="InterPro" id="IPR003660">
    <property type="entry name" value="HAMP_dom"/>
</dbReference>
<dbReference type="InterPro" id="IPR003594">
    <property type="entry name" value="HATPase_dom"/>
</dbReference>
<reference evidence="16 17" key="1">
    <citation type="submission" date="2020-08" db="EMBL/GenBank/DDBJ databases">
        <title>Cohnella phylogeny.</title>
        <authorList>
            <person name="Dunlap C."/>
        </authorList>
    </citation>
    <scope>NUCLEOTIDE SEQUENCE [LARGE SCALE GENOMIC DNA]</scope>
    <source>
        <strain evidence="16 17">DSM 103658</strain>
    </source>
</reference>
<evidence type="ECO:0000256" key="11">
    <source>
        <dbReference type="ARBA" id="ARBA00023136"/>
    </source>
</evidence>
<dbReference type="PROSITE" id="PS50885">
    <property type="entry name" value="HAMP"/>
    <property type="match status" value="1"/>
</dbReference>
<dbReference type="InterPro" id="IPR050640">
    <property type="entry name" value="Bact_2-comp_sensor_kinase"/>
</dbReference>
<dbReference type="PANTHER" id="PTHR34220:SF7">
    <property type="entry name" value="SENSOR HISTIDINE KINASE YPDA"/>
    <property type="match status" value="1"/>
</dbReference>
<comment type="caution">
    <text evidence="16">The sequence shown here is derived from an EMBL/GenBank/DDBJ whole genome shotgun (WGS) entry which is preliminary data.</text>
</comment>
<protein>
    <recommendedName>
        <fullName evidence="3">histidine kinase</fullName>
        <ecNumber evidence="3">2.7.13.3</ecNumber>
    </recommendedName>
</protein>
<evidence type="ECO:0000256" key="13">
    <source>
        <dbReference type="SAM" id="Phobius"/>
    </source>
</evidence>
<name>A0A841TEN2_9BACL</name>
<evidence type="ECO:0000256" key="12">
    <source>
        <dbReference type="SAM" id="Coils"/>
    </source>
</evidence>
<keyword evidence="13" id="KW-0812">Transmembrane</keyword>
<feature type="transmembrane region" description="Helical" evidence="13">
    <location>
        <begin position="318"/>
        <end position="342"/>
    </location>
</feature>
<dbReference type="RefSeq" id="WP_185180992.1">
    <property type="nucleotide sequence ID" value="NZ_CBCSEP010000018.1"/>
</dbReference>
<dbReference type="SUPFAM" id="SSF55874">
    <property type="entry name" value="ATPase domain of HSP90 chaperone/DNA topoisomerase II/histidine kinase"/>
    <property type="match status" value="1"/>
</dbReference>
<dbReference type="InterPro" id="IPR005467">
    <property type="entry name" value="His_kinase_dom"/>
</dbReference>
<dbReference type="EMBL" id="JACJVN010000105">
    <property type="protein sequence ID" value="MBB6679734.1"/>
    <property type="molecule type" value="Genomic_DNA"/>
</dbReference>
<accession>A0A841TEN2</accession>
<evidence type="ECO:0000256" key="10">
    <source>
        <dbReference type="ARBA" id="ARBA00023012"/>
    </source>
</evidence>
<evidence type="ECO:0000256" key="5">
    <source>
        <dbReference type="ARBA" id="ARBA00022553"/>
    </source>
</evidence>
<feature type="transmembrane region" description="Helical" evidence="13">
    <location>
        <begin position="23"/>
        <end position="50"/>
    </location>
</feature>
<dbReference type="Pfam" id="PF06580">
    <property type="entry name" value="His_kinase"/>
    <property type="match status" value="1"/>
</dbReference>
<evidence type="ECO:0000256" key="2">
    <source>
        <dbReference type="ARBA" id="ARBA00004651"/>
    </source>
</evidence>
<keyword evidence="6" id="KW-0808">Transferase</keyword>
<dbReference type="Proteomes" id="UP000574133">
    <property type="component" value="Unassembled WGS sequence"/>
</dbReference>
<dbReference type="Pfam" id="PF02518">
    <property type="entry name" value="HATPase_c"/>
    <property type="match status" value="1"/>
</dbReference>
<keyword evidence="8 16" id="KW-0418">Kinase</keyword>
<keyword evidence="5" id="KW-0597">Phosphoprotein</keyword>
<dbReference type="SMART" id="SM00304">
    <property type="entry name" value="HAMP"/>
    <property type="match status" value="1"/>
</dbReference>
<evidence type="ECO:0000313" key="17">
    <source>
        <dbReference type="Proteomes" id="UP000574133"/>
    </source>
</evidence>
<keyword evidence="4" id="KW-1003">Cell membrane</keyword>
<comment type="subcellular location">
    <subcellularLocation>
        <location evidence="2">Cell membrane</location>
        <topology evidence="2">Multi-pass membrane protein</topology>
    </subcellularLocation>
</comment>
<dbReference type="GO" id="GO:0000155">
    <property type="term" value="F:phosphorelay sensor kinase activity"/>
    <property type="evidence" value="ECO:0007669"/>
    <property type="project" value="InterPro"/>
</dbReference>
<dbReference type="PANTHER" id="PTHR34220">
    <property type="entry name" value="SENSOR HISTIDINE KINASE YPDA"/>
    <property type="match status" value="1"/>
</dbReference>
<keyword evidence="9" id="KW-0067">ATP-binding</keyword>
<dbReference type="CDD" id="cd06225">
    <property type="entry name" value="HAMP"/>
    <property type="match status" value="1"/>
</dbReference>
<evidence type="ECO:0000256" key="4">
    <source>
        <dbReference type="ARBA" id="ARBA00022475"/>
    </source>
</evidence>
<dbReference type="PROSITE" id="PS50109">
    <property type="entry name" value="HIS_KIN"/>
    <property type="match status" value="1"/>
</dbReference>
<evidence type="ECO:0000256" key="3">
    <source>
        <dbReference type="ARBA" id="ARBA00012438"/>
    </source>
</evidence>
<dbReference type="SMART" id="SM00387">
    <property type="entry name" value="HATPase_c"/>
    <property type="match status" value="1"/>
</dbReference>
<dbReference type="InterPro" id="IPR010559">
    <property type="entry name" value="Sig_transdc_His_kin_internal"/>
</dbReference>
<evidence type="ECO:0000256" key="6">
    <source>
        <dbReference type="ARBA" id="ARBA00022679"/>
    </source>
</evidence>
<evidence type="ECO:0000256" key="8">
    <source>
        <dbReference type="ARBA" id="ARBA00022777"/>
    </source>
</evidence>
<keyword evidence="12" id="KW-0175">Coiled coil</keyword>
<organism evidence="16 17">
    <name type="scientific">Cohnella lubricantis</name>
    <dbReference type="NCBI Taxonomy" id="2163172"/>
    <lineage>
        <taxon>Bacteria</taxon>
        <taxon>Bacillati</taxon>
        <taxon>Bacillota</taxon>
        <taxon>Bacilli</taxon>
        <taxon>Bacillales</taxon>
        <taxon>Paenibacillaceae</taxon>
        <taxon>Cohnella</taxon>
    </lineage>
</organism>
<evidence type="ECO:0000259" key="14">
    <source>
        <dbReference type="PROSITE" id="PS50109"/>
    </source>
</evidence>
<dbReference type="GO" id="GO:0005524">
    <property type="term" value="F:ATP binding"/>
    <property type="evidence" value="ECO:0007669"/>
    <property type="project" value="UniProtKB-KW"/>
</dbReference>
<dbReference type="EC" id="2.7.13.3" evidence="3"/>
<evidence type="ECO:0000313" key="16">
    <source>
        <dbReference type="EMBL" id="MBB6679734.1"/>
    </source>
</evidence>
<feature type="coiled-coil region" evidence="12">
    <location>
        <begin position="372"/>
        <end position="411"/>
    </location>
</feature>
<evidence type="ECO:0000259" key="15">
    <source>
        <dbReference type="PROSITE" id="PS50885"/>
    </source>
</evidence>
<keyword evidence="10" id="KW-0902">Two-component regulatory system</keyword>
<keyword evidence="11 13" id="KW-0472">Membrane</keyword>
<proteinExistence type="predicted"/>
<dbReference type="Gene3D" id="6.10.340.10">
    <property type="match status" value="1"/>
</dbReference>